<comment type="catalytic activity">
    <reaction evidence="17 19">
        <text>alpha-ribazole + adenosylcob(III)inamide-GDP = adenosylcob(III)alamin + GMP + H(+)</text>
        <dbReference type="Rhea" id="RHEA:16049"/>
        <dbReference type="ChEBI" id="CHEBI:10329"/>
        <dbReference type="ChEBI" id="CHEBI:15378"/>
        <dbReference type="ChEBI" id="CHEBI:18408"/>
        <dbReference type="ChEBI" id="CHEBI:58115"/>
        <dbReference type="ChEBI" id="CHEBI:60487"/>
        <dbReference type="EC" id="2.7.8.26"/>
    </reaction>
</comment>
<dbReference type="GO" id="GO:0051073">
    <property type="term" value="F:adenosylcobinamide-GDP ribazoletransferase activity"/>
    <property type="evidence" value="ECO:0007669"/>
    <property type="project" value="UniProtKB-UniRule"/>
</dbReference>
<comment type="similarity">
    <text evidence="4 19">Belongs to the CobS family.</text>
</comment>
<comment type="catalytic activity">
    <reaction evidence="18 19">
        <text>alpha-ribazole 5'-phosphate + adenosylcob(III)inamide-GDP = adenosylcob(III)alamin 5'-phosphate + GMP + H(+)</text>
        <dbReference type="Rhea" id="RHEA:23560"/>
        <dbReference type="ChEBI" id="CHEBI:15378"/>
        <dbReference type="ChEBI" id="CHEBI:57918"/>
        <dbReference type="ChEBI" id="CHEBI:58115"/>
        <dbReference type="ChEBI" id="CHEBI:60487"/>
        <dbReference type="ChEBI" id="CHEBI:60493"/>
        <dbReference type="EC" id="2.7.8.26"/>
    </reaction>
</comment>
<evidence type="ECO:0000256" key="1">
    <source>
        <dbReference type="ARBA" id="ARBA00001946"/>
    </source>
</evidence>
<dbReference type="GO" id="GO:0008818">
    <property type="term" value="F:cobalamin 5'-phosphate synthase activity"/>
    <property type="evidence" value="ECO:0007669"/>
    <property type="project" value="UniProtKB-UniRule"/>
</dbReference>
<dbReference type="NCBIfam" id="NF001277">
    <property type="entry name" value="PRK00235.1-3"/>
    <property type="match status" value="1"/>
</dbReference>
<evidence type="ECO:0000256" key="2">
    <source>
        <dbReference type="ARBA" id="ARBA00004651"/>
    </source>
</evidence>
<evidence type="ECO:0000256" key="3">
    <source>
        <dbReference type="ARBA" id="ARBA00004663"/>
    </source>
</evidence>
<evidence type="ECO:0000256" key="17">
    <source>
        <dbReference type="ARBA" id="ARBA00048623"/>
    </source>
</evidence>
<dbReference type="NCBIfam" id="TIGR00317">
    <property type="entry name" value="cobS"/>
    <property type="match status" value="1"/>
</dbReference>
<comment type="cofactor">
    <cofactor evidence="1 19">
        <name>Mg(2+)</name>
        <dbReference type="ChEBI" id="CHEBI:18420"/>
    </cofactor>
</comment>
<dbReference type="Pfam" id="PF02654">
    <property type="entry name" value="CobS"/>
    <property type="match status" value="1"/>
</dbReference>
<keyword evidence="9 19" id="KW-0808">Transferase</keyword>
<name>A0A918KLK7_9GAMM</name>
<dbReference type="PANTHER" id="PTHR34148">
    <property type="entry name" value="ADENOSYLCOBINAMIDE-GDP RIBAZOLETRANSFERASE"/>
    <property type="match status" value="1"/>
</dbReference>
<keyword evidence="13 19" id="KW-0472">Membrane</keyword>
<dbReference type="EMBL" id="BMXR01000011">
    <property type="protein sequence ID" value="GGX67995.1"/>
    <property type="molecule type" value="Genomic_DNA"/>
</dbReference>
<reference evidence="20" key="1">
    <citation type="journal article" date="2014" name="Int. J. Syst. Evol. Microbiol.">
        <title>Complete genome sequence of Corynebacterium casei LMG S-19264T (=DSM 44701T), isolated from a smear-ripened cheese.</title>
        <authorList>
            <consortium name="US DOE Joint Genome Institute (JGI-PGF)"/>
            <person name="Walter F."/>
            <person name="Albersmeier A."/>
            <person name="Kalinowski J."/>
            <person name="Ruckert C."/>
        </authorList>
    </citation>
    <scope>NUCLEOTIDE SEQUENCE</scope>
    <source>
        <strain evidence="20">KCTC 22169</strain>
    </source>
</reference>
<evidence type="ECO:0000256" key="5">
    <source>
        <dbReference type="ARBA" id="ARBA00013200"/>
    </source>
</evidence>
<keyword evidence="10 19" id="KW-0812">Transmembrane</keyword>
<evidence type="ECO:0000256" key="10">
    <source>
        <dbReference type="ARBA" id="ARBA00022692"/>
    </source>
</evidence>
<dbReference type="EC" id="2.7.8.26" evidence="5 19"/>
<feature type="transmembrane region" description="Helical" evidence="19">
    <location>
        <begin position="111"/>
        <end position="129"/>
    </location>
</feature>
<feature type="transmembrane region" description="Helical" evidence="19">
    <location>
        <begin position="176"/>
        <end position="198"/>
    </location>
</feature>
<feature type="transmembrane region" description="Helical" evidence="19">
    <location>
        <begin position="38"/>
        <end position="57"/>
    </location>
</feature>
<dbReference type="InterPro" id="IPR003805">
    <property type="entry name" value="CobS"/>
</dbReference>
<evidence type="ECO:0000256" key="14">
    <source>
        <dbReference type="ARBA" id="ARBA00025228"/>
    </source>
</evidence>
<keyword evidence="12 19" id="KW-1133">Transmembrane helix</keyword>
<evidence type="ECO:0000256" key="9">
    <source>
        <dbReference type="ARBA" id="ARBA00022679"/>
    </source>
</evidence>
<dbReference type="RefSeq" id="WP_189612001.1">
    <property type="nucleotide sequence ID" value="NZ_BMXR01000011.1"/>
</dbReference>
<comment type="pathway">
    <text evidence="3 19">Cofactor biosynthesis; adenosylcobalamin biosynthesis; adenosylcobalamin from cob(II)yrinate a,c-diamide: step 7/7.</text>
</comment>
<evidence type="ECO:0000256" key="19">
    <source>
        <dbReference type="HAMAP-Rule" id="MF_00719"/>
    </source>
</evidence>
<evidence type="ECO:0000256" key="16">
    <source>
        <dbReference type="ARBA" id="ARBA00032853"/>
    </source>
</evidence>
<reference evidence="20" key="2">
    <citation type="submission" date="2020-09" db="EMBL/GenBank/DDBJ databases">
        <authorList>
            <person name="Sun Q."/>
            <person name="Kim S."/>
        </authorList>
    </citation>
    <scope>NUCLEOTIDE SEQUENCE</scope>
    <source>
        <strain evidence="20">KCTC 22169</strain>
    </source>
</reference>
<evidence type="ECO:0000256" key="12">
    <source>
        <dbReference type="ARBA" id="ARBA00022989"/>
    </source>
</evidence>
<evidence type="ECO:0000256" key="18">
    <source>
        <dbReference type="ARBA" id="ARBA00049504"/>
    </source>
</evidence>
<feature type="transmembrane region" description="Helical" evidence="19">
    <location>
        <begin position="63"/>
        <end position="81"/>
    </location>
</feature>
<keyword evidence="11 19" id="KW-0460">Magnesium</keyword>
<keyword evidence="8 19" id="KW-0169">Cobalamin biosynthesis</keyword>
<evidence type="ECO:0000256" key="8">
    <source>
        <dbReference type="ARBA" id="ARBA00022573"/>
    </source>
</evidence>
<gene>
    <name evidence="19 20" type="primary">cobS</name>
    <name evidence="20" type="ORF">GCM10007392_39660</name>
</gene>
<dbReference type="HAMAP" id="MF_00719">
    <property type="entry name" value="CobS"/>
    <property type="match status" value="1"/>
</dbReference>
<dbReference type="GO" id="GO:0005886">
    <property type="term" value="C:plasma membrane"/>
    <property type="evidence" value="ECO:0007669"/>
    <property type="project" value="UniProtKB-SubCell"/>
</dbReference>
<protein>
    <recommendedName>
        <fullName evidence="6 19">Adenosylcobinamide-GDP ribazoletransferase</fullName>
        <ecNumber evidence="5 19">2.7.8.26</ecNumber>
    </recommendedName>
    <alternativeName>
        <fullName evidence="16 19">Cobalamin synthase</fullName>
    </alternativeName>
    <alternativeName>
        <fullName evidence="15 19">Cobalamin-5'-phosphate synthase</fullName>
    </alternativeName>
</protein>
<dbReference type="GO" id="GO:0009236">
    <property type="term" value="P:cobalamin biosynthetic process"/>
    <property type="evidence" value="ECO:0007669"/>
    <property type="project" value="UniProtKB-UniRule"/>
</dbReference>
<evidence type="ECO:0000256" key="15">
    <source>
        <dbReference type="ARBA" id="ARBA00032605"/>
    </source>
</evidence>
<keyword evidence="21" id="KW-1185">Reference proteome</keyword>
<comment type="caution">
    <text evidence="20">The sequence shown here is derived from an EMBL/GenBank/DDBJ whole genome shotgun (WGS) entry which is preliminary data.</text>
</comment>
<feature type="transmembrane region" description="Helical" evidence="19">
    <location>
        <begin position="141"/>
        <end position="164"/>
    </location>
</feature>
<evidence type="ECO:0000256" key="4">
    <source>
        <dbReference type="ARBA" id="ARBA00010561"/>
    </source>
</evidence>
<sequence>MVRDQWHAFFNSWVFFTRLPAPRGVRFNDRYLNLGSRYFSWVGVLLGLMLAAVYSLGALWWPPAVATAVALGVSLLLTGAFHEDGLADLFDGFGGGFTRDRVLAIMKDSRLGTYGAAALFITVVLRWQVLTELLTRDVSAWLLLPFIHGWSRFWAISTLWTLPYADSQQASKSKPLAQAFGPAASLVAFVPLLGLLPFLPLEMLAAATLMALCVRTVLVRWFKRRIQGYTGDCLGGAQQLQEVTVLLVWLAVA</sequence>
<evidence type="ECO:0000256" key="6">
    <source>
        <dbReference type="ARBA" id="ARBA00015850"/>
    </source>
</evidence>
<evidence type="ECO:0000256" key="13">
    <source>
        <dbReference type="ARBA" id="ARBA00023136"/>
    </source>
</evidence>
<comment type="function">
    <text evidence="14 19">Joins adenosylcobinamide-GDP and alpha-ribazole to generate adenosylcobalamin (Ado-cobalamin). Also synthesizes adenosylcobalamin 5'-phosphate from adenosylcobinamide-GDP and alpha-ribazole 5'-phosphate.</text>
</comment>
<organism evidence="20 21">
    <name type="scientific">Saccharospirillum salsuginis</name>
    <dbReference type="NCBI Taxonomy" id="418750"/>
    <lineage>
        <taxon>Bacteria</taxon>
        <taxon>Pseudomonadati</taxon>
        <taxon>Pseudomonadota</taxon>
        <taxon>Gammaproteobacteria</taxon>
        <taxon>Oceanospirillales</taxon>
        <taxon>Saccharospirillaceae</taxon>
        <taxon>Saccharospirillum</taxon>
    </lineage>
</organism>
<evidence type="ECO:0000256" key="7">
    <source>
        <dbReference type="ARBA" id="ARBA00022475"/>
    </source>
</evidence>
<evidence type="ECO:0000313" key="20">
    <source>
        <dbReference type="EMBL" id="GGX67995.1"/>
    </source>
</evidence>
<feature type="transmembrane region" description="Helical" evidence="19">
    <location>
        <begin position="204"/>
        <end position="222"/>
    </location>
</feature>
<keyword evidence="7 19" id="KW-1003">Cell membrane</keyword>
<dbReference type="PANTHER" id="PTHR34148:SF1">
    <property type="entry name" value="ADENOSYLCOBINAMIDE-GDP RIBAZOLETRANSFERASE"/>
    <property type="match status" value="1"/>
</dbReference>
<evidence type="ECO:0000256" key="11">
    <source>
        <dbReference type="ARBA" id="ARBA00022842"/>
    </source>
</evidence>
<comment type="subcellular location">
    <subcellularLocation>
        <location evidence="2 19">Cell membrane</location>
        <topology evidence="2 19">Multi-pass membrane protein</topology>
    </subcellularLocation>
</comment>
<accession>A0A918KLK7</accession>
<dbReference type="AlphaFoldDB" id="A0A918KLK7"/>
<dbReference type="Proteomes" id="UP000626148">
    <property type="component" value="Unassembled WGS sequence"/>
</dbReference>
<evidence type="ECO:0000313" key="21">
    <source>
        <dbReference type="Proteomes" id="UP000626148"/>
    </source>
</evidence>
<proteinExistence type="inferred from homology"/>